<organism evidence="8">
    <name type="scientific">marine sediment metagenome</name>
    <dbReference type="NCBI Taxonomy" id="412755"/>
    <lineage>
        <taxon>unclassified sequences</taxon>
        <taxon>metagenomes</taxon>
        <taxon>ecological metagenomes</taxon>
    </lineage>
</organism>
<evidence type="ECO:0000256" key="2">
    <source>
        <dbReference type="ARBA" id="ARBA00010447"/>
    </source>
</evidence>
<dbReference type="PANTHER" id="PTHR43586:SF8">
    <property type="entry name" value="CYSTEINE DESULFURASE 1, CHLOROPLASTIC"/>
    <property type="match status" value="1"/>
</dbReference>
<evidence type="ECO:0000256" key="1">
    <source>
        <dbReference type="ARBA" id="ARBA00001933"/>
    </source>
</evidence>
<dbReference type="GO" id="GO:0006534">
    <property type="term" value="P:cysteine metabolic process"/>
    <property type="evidence" value="ECO:0007669"/>
    <property type="project" value="InterPro"/>
</dbReference>
<dbReference type="PANTHER" id="PTHR43586">
    <property type="entry name" value="CYSTEINE DESULFURASE"/>
    <property type="match status" value="1"/>
</dbReference>
<comment type="similarity">
    <text evidence="2">Belongs to the class-V pyridoxal-phosphate-dependent aminotransferase family. Csd subfamily.</text>
</comment>
<evidence type="ECO:0000259" key="7">
    <source>
        <dbReference type="Pfam" id="PF00266"/>
    </source>
</evidence>
<name>A0A0F9DP00_9ZZZZ</name>
<dbReference type="InterPro" id="IPR020578">
    <property type="entry name" value="Aminotrans_V_PyrdxlP_BS"/>
</dbReference>
<evidence type="ECO:0000256" key="4">
    <source>
        <dbReference type="ARBA" id="ARBA00022679"/>
    </source>
</evidence>
<dbReference type="CDD" id="cd06453">
    <property type="entry name" value="SufS_like"/>
    <property type="match status" value="1"/>
</dbReference>
<accession>A0A0F9DP00</accession>
<dbReference type="InterPro" id="IPR000192">
    <property type="entry name" value="Aminotrans_V_dom"/>
</dbReference>
<comment type="caution">
    <text evidence="8">The sequence shown here is derived from an EMBL/GenBank/DDBJ whole genome shotgun (WGS) entry which is preliminary data.</text>
</comment>
<dbReference type="GO" id="GO:0031071">
    <property type="term" value="F:cysteine desulfurase activity"/>
    <property type="evidence" value="ECO:0007669"/>
    <property type="project" value="UniProtKB-EC"/>
</dbReference>
<dbReference type="Gene3D" id="3.40.640.10">
    <property type="entry name" value="Type I PLP-dependent aspartate aminotransferase-like (Major domain)"/>
    <property type="match status" value="1"/>
</dbReference>
<dbReference type="GO" id="GO:0030170">
    <property type="term" value="F:pyridoxal phosphate binding"/>
    <property type="evidence" value="ECO:0007669"/>
    <property type="project" value="InterPro"/>
</dbReference>
<dbReference type="InterPro" id="IPR010970">
    <property type="entry name" value="Cys_dSase_SufS"/>
</dbReference>
<dbReference type="EC" id="2.8.1.7" evidence="3"/>
<comment type="cofactor">
    <cofactor evidence="1">
        <name>pyridoxal 5'-phosphate</name>
        <dbReference type="ChEBI" id="CHEBI:597326"/>
    </cofactor>
</comment>
<keyword evidence="4" id="KW-0808">Transferase</keyword>
<evidence type="ECO:0000313" key="8">
    <source>
        <dbReference type="EMBL" id="KKL19396.1"/>
    </source>
</evidence>
<dbReference type="Gene3D" id="3.90.1150.10">
    <property type="entry name" value="Aspartate Aminotransferase, domain 1"/>
    <property type="match status" value="1"/>
</dbReference>
<dbReference type="InterPro" id="IPR015422">
    <property type="entry name" value="PyrdxlP-dep_Trfase_small"/>
</dbReference>
<dbReference type="AlphaFoldDB" id="A0A0F9DP00"/>
<keyword evidence="5" id="KW-0663">Pyridoxal phosphate</keyword>
<evidence type="ECO:0000256" key="3">
    <source>
        <dbReference type="ARBA" id="ARBA00012239"/>
    </source>
</evidence>
<evidence type="ECO:0000256" key="6">
    <source>
        <dbReference type="ARBA" id="ARBA00050776"/>
    </source>
</evidence>
<feature type="non-terminal residue" evidence="8">
    <location>
        <position position="1"/>
    </location>
</feature>
<sequence length="292" mass="31131">SGMEHHSNFLPWQQVCQATGAQLCFIELKADGTLDVDAADGLFDLSTRLIAVSHISNVLGVINPIADLIERASQKEIPVLVDATQSVGHIPVDVSALNCDFLVFSAHKMFGPSGIGALFAKPERLQEMEPLLFGGGMVDEVDDRASSWATYPARFEAGSPNLAGAIGFASAVDYIEHIGLSTMQAVVEELTEKVKEALLPIRGLEIYGPKVADQRAGIVSFNLQGVHPHDVAQVAGDMGVAIRSGHHCCQPLMRRLGVTGTARASFAPYNLVEDVDALVESVLAAQAMFAIN</sequence>
<evidence type="ECO:0000256" key="5">
    <source>
        <dbReference type="ARBA" id="ARBA00022898"/>
    </source>
</evidence>
<dbReference type="SUPFAM" id="SSF53383">
    <property type="entry name" value="PLP-dependent transferases"/>
    <property type="match status" value="1"/>
</dbReference>
<dbReference type="EMBL" id="LAZR01038503">
    <property type="protein sequence ID" value="KKL19396.1"/>
    <property type="molecule type" value="Genomic_DNA"/>
</dbReference>
<protein>
    <recommendedName>
        <fullName evidence="3">cysteine desulfurase</fullName>
        <ecNumber evidence="3">2.8.1.7</ecNumber>
    </recommendedName>
</protein>
<reference evidence="8" key="1">
    <citation type="journal article" date="2015" name="Nature">
        <title>Complex archaea that bridge the gap between prokaryotes and eukaryotes.</title>
        <authorList>
            <person name="Spang A."/>
            <person name="Saw J.H."/>
            <person name="Jorgensen S.L."/>
            <person name="Zaremba-Niedzwiedzka K."/>
            <person name="Martijn J."/>
            <person name="Lind A.E."/>
            <person name="van Eijk R."/>
            <person name="Schleper C."/>
            <person name="Guy L."/>
            <person name="Ettema T.J."/>
        </authorList>
    </citation>
    <scope>NUCLEOTIDE SEQUENCE</scope>
</reference>
<feature type="domain" description="Aminotransferase class V" evidence="7">
    <location>
        <begin position="2"/>
        <end position="278"/>
    </location>
</feature>
<comment type="catalytic activity">
    <reaction evidence="6">
        <text>(sulfur carrier)-H + L-cysteine = (sulfur carrier)-SH + L-alanine</text>
        <dbReference type="Rhea" id="RHEA:43892"/>
        <dbReference type="Rhea" id="RHEA-COMP:14737"/>
        <dbReference type="Rhea" id="RHEA-COMP:14739"/>
        <dbReference type="ChEBI" id="CHEBI:29917"/>
        <dbReference type="ChEBI" id="CHEBI:35235"/>
        <dbReference type="ChEBI" id="CHEBI:57972"/>
        <dbReference type="ChEBI" id="CHEBI:64428"/>
        <dbReference type="EC" id="2.8.1.7"/>
    </reaction>
</comment>
<proteinExistence type="inferred from homology"/>
<dbReference type="PROSITE" id="PS00595">
    <property type="entry name" value="AA_TRANSFER_CLASS_5"/>
    <property type="match status" value="1"/>
</dbReference>
<dbReference type="InterPro" id="IPR015424">
    <property type="entry name" value="PyrdxlP-dep_Trfase"/>
</dbReference>
<dbReference type="Pfam" id="PF00266">
    <property type="entry name" value="Aminotran_5"/>
    <property type="match status" value="1"/>
</dbReference>
<gene>
    <name evidence="8" type="ORF">LCGC14_2465900</name>
</gene>
<dbReference type="InterPro" id="IPR015421">
    <property type="entry name" value="PyrdxlP-dep_Trfase_major"/>
</dbReference>